<proteinExistence type="predicted"/>
<name>S0F8K5_9BACT</name>
<dbReference type="STRING" id="547042.BACCOPRO_02264"/>
<dbReference type="AlphaFoldDB" id="S0F8K5"/>
<reference evidence="1 2" key="1">
    <citation type="submission" date="2008-12" db="EMBL/GenBank/DDBJ databases">
        <authorList>
            <person name="Fulton L."/>
            <person name="Clifton S."/>
            <person name="Fulton B."/>
            <person name="Xu J."/>
            <person name="Minx P."/>
            <person name="Pepin K.H."/>
            <person name="Johnson M."/>
            <person name="Bhonagiri V."/>
            <person name="Nash W.E."/>
            <person name="Mardis E.R."/>
            <person name="Wilson R.K."/>
        </authorList>
    </citation>
    <scope>NUCLEOTIDE SEQUENCE [LARGE SCALE GENOMIC DNA]</scope>
    <source>
        <strain evidence="1 2">DSM 18228</strain>
    </source>
</reference>
<protein>
    <submittedName>
        <fullName evidence="1">Uncharacterized protein</fullName>
    </submittedName>
</protein>
<keyword evidence="2" id="KW-1185">Reference proteome</keyword>
<sequence>MRKITKICCPAKKNHIKKHSFPNEFKRQFPSIFTFFVHRKR</sequence>
<organism evidence="1 2">
    <name type="scientific">Phocaeicola coprophilus DSM 18228 = JCM 13818</name>
    <dbReference type="NCBI Taxonomy" id="547042"/>
    <lineage>
        <taxon>Bacteria</taxon>
        <taxon>Pseudomonadati</taxon>
        <taxon>Bacteroidota</taxon>
        <taxon>Bacteroidia</taxon>
        <taxon>Bacteroidales</taxon>
        <taxon>Bacteroidaceae</taxon>
        <taxon>Phocaeicola</taxon>
    </lineage>
</organism>
<evidence type="ECO:0000313" key="2">
    <source>
        <dbReference type="Proteomes" id="UP000014073"/>
    </source>
</evidence>
<gene>
    <name evidence="1" type="ORF">BACCOPRO_02264</name>
</gene>
<accession>S0F8K5</accession>
<dbReference type="EMBL" id="ACBW01000152">
    <property type="protein sequence ID" value="EEF76758.1"/>
    <property type="molecule type" value="Genomic_DNA"/>
</dbReference>
<comment type="caution">
    <text evidence="1">The sequence shown here is derived from an EMBL/GenBank/DDBJ whole genome shotgun (WGS) entry which is preliminary data.</text>
</comment>
<dbReference type="Proteomes" id="UP000014073">
    <property type="component" value="Unassembled WGS sequence"/>
</dbReference>
<evidence type="ECO:0000313" key="1">
    <source>
        <dbReference type="EMBL" id="EEF76758.1"/>
    </source>
</evidence>
<dbReference type="HOGENOM" id="CLU_3265540_0_0_10"/>